<proteinExistence type="predicted"/>
<keyword evidence="2" id="KW-1185">Reference proteome</keyword>
<dbReference type="EMBL" id="BAABDS010000043">
    <property type="protein sequence ID" value="GAA3720003.1"/>
    <property type="molecule type" value="Genomic_DNA"/>
</dbReference>
<dbReference type="InterPro" id="IPR017745">
    <property type="entry name" value="BcsE"/>
</dbReference>
<accession>A0ABP7EPJ5</accession>
<name>A0ABP7EPJ5_9GAMM</name>
<dbReference type="RefSeq" id="WP_344965609.1">
    <property type="nucleotide sequence ID" value="NZ_BAABDS010000043.1"/>
</dbReference>
<comment type="caution">
    <text evidence="1">The sequence shown here is derived from an EMBL/GenBank/DDBJ whole genome shotgun (WGS) entry which is preliminary data.</text>
</comment>
<reference evidence="2" key="1">
    <citation type="journal article" date="2019" name="Int. J. Syst. Evol. Microbiol.">
        <title>The Global Catalogue of Microorganisms (GCM) 10K type strain sequencing project: providing services to taxonomists for standard genome sequencing and annotation.</title>
        <authorList>
            <consortium name="The Broad Institute Genomics Platform"/>
            <consortium name="The Broad Institute Genome Sequencing Center for Infectious Disease"/>
            <person name="Wu L."/>
            <person name="Ma J."/>
        </authorList>
    </citation>
    <scope>NUCLEOTIDE SEQUENCE [LARGE SCALE GENOMIC DNA]</scope>
    <source>
        <strain evidence="2">JCM 17329</strain>
    </source>
</reference>
<evidence type="ECO:0000313" key="2">
    <source>
        <dbReference type="Proteomes" id="UP001501479"/>
    </source>
</evidence>
<organism evidence="1 2">
    <name type="scientific">Oceanisphaera sediminis</name>
    <dbReference type="NCBI Taxonomy" id="981381"/>
    <lineage>
        <taxon>Bacteria</taxon>
        <taxon>Pseudomonadati</taxon>
        <taxon>Pseudomonadota</taxon>
        <taxon>Gammaproteobacteria</taxon>
        <taxon>Aeromonadales</taxon>
        <taxon>Aeromonadaceae</taxon>
        <taxon>Oceanisphaera</taxon>
    </lineage>
</organism>
<evidence type="ECO:0000313" key="1">
    <source>
        <dbReference type="EMBL" id="GAA3720003.1"/>
    </source>
</evidence>
<gene>
    <name evidence="1" type="primary">bcsE</name>
    <name evidence="1" type="ORF">GCM10022421_30360</name>
</gene>
<dbReference type="Proteomes" id="UP001501479">
    <property type="component" value="Unassembled WGS sequence"/>
</dbReference>
<protein>
    <submittedName>
        <fullName evidence="1">Cellulose biosynthesis protein BcsE</fullName>
    </submittedName>
</protein>
<dbReference type="Pfam" id="PF10995">
    <property type="entry name" value="CBP_BcsE"/>
    <property type="match status" value="1"/>
</dbReference>
<sequence>MLSLALAVKHLPREAALVSEPGLYWVSLTKRNDMLLLAASLLTALPANLKTTLVCADDEQDELLAMVPDEAGPDQISLFSLAPGRRGADLKWLTAELGRSGVNTGVLLLLLPATRVQMKGGRKKAWALSLQVWASRHGLTMLVLCHGQEQVLPATLAGQVNGLLRLERNDNSIQLRVDGWRNALGLLAGVDYELLLKDGRFAVRPASVAQHDSAHNEKGVLIQRAALEHMPAPAADWQIMEPEEDFWQKAITASEGTLVAAVESNEELTVLAQRIHSLRRFRGPGLRLAIRKLYPCLREVEQDLLLQCGANLVIPSGVSHAQFLSLLHCLPGQRWQRPSVGDIEQLLRRFQPPAASGLLSPREFYRYVDGVFRAASGEIPHQLLALPLRLGLNAELCLSQFNLRRQGDLACLLDDSCYLFLFACPDEAREAALANAFHLPWQELFSECRPLFDTKMLPRQRFEQDQQRPALAYETPSEPAFASRQRHFGRRPFYLNVREQ</sequence>